<protein>
    <submittedName>
        <fullName evidence="2">Crp/Fnr family transcriptional regulator</fullName>
    </submittedName>
</protein>
<sequence length="193" mass="22344">MDPLLLTHLQSNIHLTDEQLSELEGFFQPRQLKKKHYLLQEGEINLGLAFVTEGLLRSYKVDSNGFEHVLQFAPPGWWMADMKSLNRQEPAELFIEALEPTAYLFITRQKLDLAFKEIPQLERHFRMLAENAVIAYQQRLIGNLSLPAIERFATFCRLYPTLTRSLPHKQIASFIGVTPEFFSKMINNTPLPD</sequence>
<accession>A0A5B8VJH8</accession>
<evidence type="ECO:0000259" key="1">
    <source>
        <dbReference type="Pfam" id="PF00027"/>
    </source>
</evidence>
<feature type="domain" description="Cyclic nucleotide-binding" evidence="1">
    <location>
        <begin position="30"/>
        <end position="112"/>
    </location>
</feature>
<dbReference type="InterPro" id="IPR000595">
    <property type="entry name" value="cNMP-bd_dom"/>
</dbReference>
<gene>
    <name evidence="2" type="ORF">FSB73_02685</name>
</gene>
<dbReference type="InterPro" id="IPR014710">
    <property type="entry name" value="RmlC-like_jellyroll"/>
</dbReference>
<name>A0A5B8VJH8_9BACT</name>
<proteinExistence type="predicted"/>
<dbReference type="Pfam" id="PF00027">
    <property type="entry name" value="cNMP_binding"/>
    <property type="match status" value="1"/>
</dbReference>
<reference evidence="2 3" key="1">
    <citation type="journal article" date="2017" name="Int. J. Syst. Evol. Microbiol.">
        <title>Arachidicoccus ginsenosidivorans sp. nov., with ginsenoside-converting activity isolated from ginseng cultivating soil.</title>
        <authorList>
            <person name="Siddiqi M.Z."/>
            <person name="Aslam Z."/>
            <person name="Im W.T."/>
        </authorList>
    </citation>
    <scope>NUCLEOTIDE SEQUENCE [LARGE SCALE GENOMIC DNA]</scope>
    <source>
        <strain evidence="2 3">Gsoil 809</strain>
    </source>
</reference>
<dbReference type="Gene3D" id="2.60.120.10">
    <property type="entry name" value="Jelly Rolls"/>
    <property type="match status" value="1"/>
</dbReference>
<dbReference type="Proteomes" id="UP000321291">
    <property type="component" value="Chromosome"/>
</dbReference>
<evidence type="ECO:0000313" key="2">
    <source>
        <dbReference type="EMBL" id="QEC70756.1"/>
    </source>
</evidence>
<dbReference type="CDD" id="cd00038">
    <property type="entry name" value="CAP_ED"/>
    <property type="match status" value="1"/>
</dbReference>
<organism evidence="2 3">
    <name type="scientific">Arachidicoccus ginsenosidivorans</name>
    <dbReference type="NCBI Taxonomy" id="496057"/>
    <lineage>
        <taxon>Bacteria</taxon>
        <taxon>Pseudomonadati</taxon>
        <taxon>Bacteroidota</taxon>
        <taxon>Chitinophagia</taxon>
        <taxon>Chitinophagales</taxon>
        <taxon>Chitinophagaceae</taxon>
        <taxon>Arachidicoccus</taxon>
    </lineage>
</organism>
<dbReference type="SUPFAM" id="SSF51206">
    <property type="entry name" value="cAMP-binding domain-like"/>
    <property type="match status" value="1"/>
</dbReference>
<dbReference type="RefSeq" id="WP_146780016.1">
    <property type="nucleotide sequence ID" value="NZ_CP042434.1"/>
</dbReference>
<dbReference type="OrthoDB" id="9152304at2"/>
<dbReference type="InterPro" id="IPR018490">
    <property type="entry name" value="cNMP-bd_dom_sf"/>
</dbReference>
<dbReference type="EMBL" id="CP042434">
    <property type="protein sequence ID" value="QEC70756.1"/>
    <property type="molecule type" value="Genomic_DNA"/>
</dbReference>
<dbReference type="AlphaFoldDB" id="A0A5B8VJH8"/>
<dbReference type="KEGG" id="agi:FSB73_02685"/>
<keyword evidence="3" id="KW-1185">Reference proteome</keyword>
<evidence type="ECO:0000313" key="3">
    <source>
        <dbReference type="Proteomes" id="UP000321291"/>
    </source>
</evidence>